<evidence type="ECO:0000259" key="9">
    <source>
        <dbReference type="Pfam" id="PF02803"/>
    </source>
</evidence>
<evidence type="ECO:0000256" key="7">
    <source>
        <dbReference type="RuleBase" id="RU003557"/>
    </source>
</evidence>
<dbReference type="InterPro" id="IPR020617">
    <property type="entry name" value="Thiolase_C"/>
</dbReference>
<evidence type="ECO:0000259" key="8">
    <source>
        <dbReference type="Pfam" id="PF00108"/>
    </source>
</evidence>
<dbReference type="EMBL" id="LQPJ01000064">
    <property type="protein sequence ID" value="ORW28228.1"/>
    <property type="molecule type" value="Genomic_DNA"/>
</dbReference>
<dbReference type="SUPFAM" id="SSF53901">
    <property type="entry name" value="Thiolase-like"/>
    <property type="match status" value="2"/>
</dbReference>
<dbReference type="InterPro" id="IPR016039">
    <property type="entry name" value="Thiolase-like"/>
</dbReference>
<evidence type="ECO:0000313" key="10">
    <source>
        <dbReference type="EMBL" id="ORW28228.1"/>
    </source>
</evidence>
<evidence type="ECO:0000256" key="3">
    <source>
        <dbReference type="ARBA" id="ARBA00022679"/>
    </source>
</evidence>
<dbReference type="AlphaFoldDB" id="A0A1X1ZW25"/>
<dbReference type="Pfam" id="PF00108">
    <property type="entry name" value="Thiolase_N"/>
    <property type="match status" value="1"/>
</dbReference>
<feature type="domain" description="Thiolase N-terminal" evidence="8">
    <location>
        <begin position="5"/>
        <end position="270"/>
    </location>
</feature>
<reference evidence="10 11" key="1">
    <citation type="submission" date="2016-01" db="EMBL/GenBank/DDBJ databases">
        <title>The new phylogeny of the genus Mycobacterium.</title>
        <authorList>
            <person name="Tarcisio F."/>
            <person name="Conor M."/>
            <person name="Antonella G."/>
            <person name="Elisabetta G."/>
            <person name="Giulia F.S."/>
            <person name="Sara T."/>
            <person name="Anna F."/>
            <person name="Clotilde B."/>
            <person name="Roberto B."/>
            <person name="Veronica D.S."/>
            <person name="Fabio R."/>
            <person name="Monica P."/>
            <person name="Olivier J."/>
            <person name="Enrico T."/>
            <person name="Nicola S."/>
        </authorList>
    </citation>
    <scope>NUCLEOTIDE SEQUENCE [LARGE SCALE GENOMIC DNA]</scope>
    <source>
        <strain evidence="10 11">DSM 44572</strain>
    </source>
</reference>
<evidence type="ECO:0000256" key="6">
    <source>
        <dbReference type="PIRSR" id="PIRSR000429-1"/>
    </source>
</evidence>
<accession>A0A1X1ZW25</accession>
<feature type="active site" description="Proton acceptor" evidence="6">
    <location>
        <position position="361"/>
    </location>
</feature>
<keyword evidence="11" id="KW-1185">Reference proteome</keyword>
<dbReference type="OrthoDB" id="9764638at2"/>
<dbReference type="RefSeq" id="WP_085077071.1">
    <property type="nucleotide sequence ID" value="NZ_JACKRZ010000273.1"/>
</dbReference>
<dbReference type="PANTHER" id="PTHR18919:SF107">
    <property type="entry name" value="ACETYL-COA ACETYLTRANSFERASE, CYTOSOLIC"/>
    <property type="match status" value="1"/>
</dbReference>
<comment type="similarity">
    <text evidence="1 7">Belongs to the thiolase-like superfamily. Thiolase family.</text>
</comment>
<dbReference type="PANTHER" id="PTHR18919">
    <property type="entry name" value="ACETYL-COA C-ACYLTRANSFERASE"/>
    <property type="match status" value="1"/>
</dbReference>
<dbReference type="InterPro" id="IPR002155">
    <property type="entry name" value="Thiolase"/>
</dbReference>
<evidence type="ECO:0000256" key="1">
    <source>
        <dbReference type="ARBA" id="ARBA00010982"/>
    </source>
</evidence>
<dbReference type="NCBIfam" id="TIGR01930">
    <property type="entry name" value="AcCoA-C-Actrans"/>
    <property type="match status" value="1"/>
</dbReference>
<dbReference type="Proteomes" id="UP000193529">
    <property type="component" value="Unassembled WGS sequence"/>
</dbReference>
<dbReference type="Gene3D" id="3.40.47.10">
    <property type="match status" value="2"/>
</dbReference>
<name>A0A1X1ZW25_9MYCO</name>
<keyword evidence="4 7" id="KW-0012">Acyltransferase</keyword>
<feature type="domain" description="Thiolase C-terminal" evidence="9">
    <location>
        <begin position="280"/>
        <end position="404"/>
    </location>
</feature>
<dbReference type="STRING" id="153971.AWC19_27595"/>
<feature type="active site" description="Acyl-thioester intermediate" evidence="6">
    <location>
        <position position="88"/>
    </location>
</feature>
<sequence>MRPTVICEPVRTPIGRYGGMFKSLTAVDLGVTALKGLLERTGIPPEAVQDVILGHCYPSSEAPAIGRVVALDSGLPVTVPGMQVDRRCGSGLQAVIQACLQVGFGEPGGHDLVVAGGCESMSNVAFYSTDMRWGGARSGIRVHDGLARGRTTAGGKHYPVPGGMLETAENLRRQYGISRLEQDELAVRSHQRAVAAQKDGVFAEEIIPVAVRTRQGEELVDTDEHPRADTSVESLSKLKPVLLEDDPGATVTAGNASGQNDAASMCVVTTPEKAAEYGLTPLVRLVSWGLAGVAPNVMGIGPVPATEAALARAGLRLSDIDLIELNEAFAAQALAVMREWNFGEADHDRTNVHGSGISLGHPVGATGGRMLATLARELTRREARYGLETMCIGGGQGLAAIFERVAST</sequence>
<dbReference type="CDD" id="cd00751">
    <property type="entry name" value="thiolase"/>
    <property type="match status" value="1"/>
</dbReference>
<feature type="active site" description="Proton acceptor" evidence="6">
    <location>
        <position position="391"/>
    </location>
</feature>
<dbReference type="EC" id="2.3.1.9" evidence="2"/>
<evidence type="ECO:0000256" key="4">
    <source>
        <dbReference type="ARBA" id="ARBA00023315"/>
    </source>
</evidence>
<protein>
    <recommendedName>
        <fullName evidence="5">Probable acetyl-CoA acetyltransferase</fullName>
        <ecNumber evidence="2">2.3.1.9</ecNumber>
    </recommendedName>
</protein>
<dbReference type="PIRSF" id="PIRSF000429">
    <property type="entry name" value="Ac-CoA_Ac_transf"/>
    <property type="match status" value="1"/>
</dbReference>
<dbReference type="Pfam" id="PF02803">
    <property type="entry name" value="Thiolase_C"/>
    <property type="match status" value="1"/>
</dbReference>
<dbReference type="GO" id="GO:0003985">
    <property type="term" value="F:acetyl-CoA C-acetyltransferase activity"/>
    <property type="evidence" value="ECO:0007669"/>
    <property type="project" value="UniProtKB-EC"/>
</dbReference>
<dbReference type="FunFam" id="3.40.47.10:FF:000010">
    <property type="entry name" value="Acetyl-CoA acetyltransferase (Thiolase)"/>
    <property type="match status" value="1"/>
</dbReference>
<dbReference type="InterPro" id="IPR020616">
    <property type="entry name" value="Thiolase_N"/>
</dbReference>
<gene>
    <name evidence="10" type="ORF">AWC19_27595</name>
</gene>
<keyword evidence="3 7" id="KW-0808">Transferase</keyword>
<comment type="caution">
    <text evidence="10">The sequence shown here is derived from an EMBL/GenBank/DDBJ whole genome shotgun (WGS) entry which is preliminary data.</text>
</comment>
<organism evidence="10 11">
    <name type="scientific">Mycobacterium palustre</name>
    <dbReference type="NCBI Taxonomy" id="153971"/>
    <lineage>
        <taxon>Bacteria</taxon>
        <taxon>Bacillati</taxon>
        <taxon>Actinomycetota</taxon>
        <taxon>Actinomycetes</taxon>
        <taxon>Mycobacteriales</taxon>
        <taxon>Mycobacteriaceae</taxon>
        <taxon>Mycobacterium</taxon>
        <taxon>Mycobacterium simiae complex</taxon>
    </lineage>
</organism>
<dbReference type="NCBIfam" id="NF004853">
    <property type="entry name" value="PRK06205.1"/>
    <property type="match status" value="1"/>
</dbReference>
<evidence type="ECO:0000313" key="11">
    <source>
        <dbReference type="Proteomes" id="UP000193529"/>
    </source>
</evidence>
<proteinExistence type="inferred from homology"/>
<evidence type="ECO:0000256" key="2">
    <source>
        <dbReference type="ARBA" id="ARBA00012705"/>
    </source>
</evidence>
<evidence type="ECO:0000256" key="5">
    <source>
        <dbReference type="ARBA" id="ARBA00040529"/>
    </source>
</evidence>